<reference evidence="10" key="1">
    <citation type="journal article" date="2019" name="Int. J. Syst. Evol. Microbiol.">
        <title>The Global Catalogue of Microorganisms (GCM) 10K type strain sequencing project: providing services to taxonomists for standard genome sequencing and annotation.</title>
        <authorList>
            <consortium name="The Broad Institute Genomics Platform"/>
            <consortium name="The Broad Institute Genome Sequencing Center for Infectious Disease"/>
            <person name="Wu L."/>
            <person name="Ma J."/>
        </authorList>
    </citation>
    <scope>NUCLEOTIDE SEQUENCE [LARGE SCALE GENOMIC DNA]</scope>
    <source>
        <strain evidence="10">IBRC 10765</strain>
    </source>
</reference>
<feature type="transmembrane region" description="Helical" evidence="8">
    <location>
        <begin position="181"/>
        <end position="200"/>
    </location>
</feature>
<feature type="transmembrane region" description="Helical" evidence="8">
    <location>
        <begin position="79"/>
        <end position="98"/>
    </location>
</feature>
<evidence type="ECO:0000256" key="4">
    <source>
        <dbReference type="ARBA" id="ARBA00022475"/>
    </source>
</evidence>
<evidence type="ECO:0000256" key="1">
    <source>
        <dbReference type="ARBA" id="ARBA00004651"/>
    </source>
</evidence>
<proteinExistence type="inferred from homology"/>
<comment type="subcellular location">
    <subcellularLocation>
        <location evidence="1 8">Cell membrane</location>
        <topology evidence="1 8">Multi-pass membrane protein</topology>
    </subcellularLocation>
</comment>
<evidence type="ECO:0000313" key="9">
    <source>
        <dbReference type="EMBL" id="MFC3853812.1"/>
    </source>
</evidence>
<dbReference type="PANTHER" id="PTHR30269:SF0">
    <property type="entry name" value="MEMBRANE TRANSPORTER PROTEIN YFCA-RELATED"/>
    <property type="match status" value="1"/>
</dbReference>
<keyword evidence="3" id="KW-0813">Transport</keyword>
<evidence type="ECO:0000256" key="3">
    <source>
        <dbReference type="ARBA" id="ARBA00022448"/>
    </source>
</evidence>
<keyword evidence="7 8" id="KW-0472">Membrane</keyword>
<name>A0ABV7ZZ67_9GAMM</name>
<keyword evidence="10" id="KW-1185">Reference proteome</keyword>
<evidence type="ECO:0000256" key="2">
    <source>
        <dbReference type="ARBA" id="ARBA00009142"/>
    </source>
</evidence>
<comment type="caution">
    <text evidence="9">The sequence shown here is derived from an EMBL/GenBank/DDBJ whole genome shotgun (WGS) entry which is preliminary data.</text>
</comment>
<dbReference type="EMBL" id="JBHRYR010000004">
    <property type="protein sequence ID" value="MFC3853812.1"/>
    <property type="molecule type" value="Genomic_DNA"/>
</dbReference>
<dbReference type="InterPro" id="IPR002781">
    <property type="entry name" value="TM_pro_TauE-like"/>
</dbReference>
<dbReference type="PANTHER" id="PTHR30269">
    <property type="entry name" value="TRANSMEMBRANE PROTEIN YFCA"/>
    <property type="match status" value="1"/>
</dbReference>
<keyword evidence="4 8" id="KW-1003">Cell membrane</keyword>
<feature type="transmembrane region" description="Helical" evidence="8">
    <location>
        <begin position="206"/>
        <end position="228"/>
    </location>
</feature>
<dbReference type="InterPro" id="IPR052017">
    <property type="entry name" value="TSUP"/>
</dbReference>
<accession>A0ABV7ZZ67</accession>
<dbReference type="Pfam" id="PF01925">
    <property type="entry name" value="TauE"/>
    <property type="match status" value="1"/>
</dbReference>
<evidence type="ECO:0000313" key="10">
    <source>
        <dbReference type="Proteomes" id="UP001595617"/>
    </source>
</evidence>
<evidence type="ECO:0000256" key="7">
    <source>
        <dbReference type="ARBA" id="ARBA00023136"/>
    </source>
</evidence>
<feature type="transmembrane region" description="Helical" evidence="8">
    <location>
        <begin position="105"/>
        <end position="125"/>
    </location>
</feature>
<keyword evidence="6 8" id="KW-1133">Transmembrane helix</keyword>
<evidence type="ECO:0000256" key="6">
    <source>
        <dbReference type="ARBA" id="ARBA00022989"/>
    </source>
</evidence>
<feature type="transmembrane region" description="Helical" evidence="8">
    <location>
        <begin position="145"/>
        <end position="169"/>
    </location>
</feature>
<protein>
    <recommendedName>
        <fullName evidence="8">Probable membrane transporter protein</fullName>
    </recommendedName>
</protein>
<organism evidence="9 10">
    <name type="scientific">Saccharospirillum mangrovi</name>
    <dbReference type="NCBI Taxonomy" id="2161747"/>
    <lineage>
        <taxon>Bacteria</taxon>
        <taxon>Pseudomonadati</taxon>
        <taxon>Pseudomonadota</taxon>
        <taxon>Gammaproteobacteria</taxon>
        <taxon>Oceanospirillales</taxon>
        <taxon>Saccharospirillaceae</taxon>
        <taxon>Saccharospirillum</taxon>
    </lineage>
</organism>
<feature type="transmembrane region" description="Helical" evidence="8">
    <location>
        <begin position="235"/>
        <end position="253"/>
    </location>
</feature>
<comment type="similarity">
    <text evidence="2 8">Belongs to the 4-toluene sulfonate uptake permease (TSUP) (TC 2.A.102) family.</text>
</comment>
<evidence type="ECO:0000256" key="8">
    <source>
        <dbReference type="RuleBase" id="RU363041"/>
    </source>
</evidence>
<sequence>MLDMELWFIALLLGTGFVAGIINTLAGGGSNLTLPALMVMGMPPDVANATNRVAVFLQGVAGSAGFYHNDRLPRHDIKAIVVPTLIGSVFGSLLASYAPPGLLKYMLLGAMLTMTVVMLVKPSVVAPPPDTVPYLVRERPSSFPILLLAGFYGGFVQAGVGFILIAAFAGSLRYDLVRANALKMFTTLFFTAIALAIFIYNDQVLWIPGLTLSIGTVLGAFGAVKFAIKAKPSTLKWFLFVMTLVGCIAALFSDL</sequence>
<gene>
    <name evidence="9" type="ORF">ACFOOG_13290</name>
</gene>
<feature type="transmembrane region" description="Helical" evidence="8">
    <location>
        <begin position="6"/>
        <end position="28"/>
    </location>
</feature>
<keyword evidence="5 8" id="KW-0812">Transmembrane</keyword>
<dbReference type="Proteomes" id="UP001595617">
    <property type="component" value="Unassembled WGS sequence"/>
</dbReference>
<dbReference type="RefSeq" id="WP_380697385.1">
    <property type="nucleotide sequence ID" value="NZ_JBHRYR010000004.1"/>
</dbReference>
<evidence type="ECO:0000256" key="5">
    <source>
        <dbReference type="ARBA" id="ARBA00022692"/>
    </source>
</evidence>